<dbReference type="AlphaFoldDB" id="A0A2J6SBQ1"/>
<gene>
    <name evidence="1" type="ORF">L207DRAFT_559905</name>
</gene>
<sequence length="226" mass="26430">MPVLEVCKRRLKDGITHTDPELPKIFAEIRSATNVDFVFYSSIENPSDFFALGVWPSKAAWDKYVAWDEEPPFMTALTRVSDFEWIEFAEVNSIKSLPIYAPVMTVTRAFLKGDDNPKEYYRKISDLKGPIEAETKPHPCVFSWTIDTVPESQHKWLMFVGWKSKKHHQDYAEWLRRTPGFEEFPTIPEHYDEGTTHTHTFNMERSAWKQLVKMTCDPLSCLRHIL</sequence>
<evidence type="ECO:0008006" key="3">
    <source>
        <dbReference type="Google" id="ProtNLM"/>
    </source>
</evidence>
<dbReference type="PANTHER" id="PTHR42052:SF1">
    <property type="entry name" value="ABM DOMAIN-CONTAINING PROTEIN"/>
    <property type="match status" value="1"/>
</dbReference>
<accession>A0A2J6SBQ1</accession>
<organism evidence="1 2">
    <name type="scientific">Hyaloscypha variabilis (strain UAMH 11265 / GT02V1 / F)</name>
    <name type="common">Meliniomyces variabilis</name>
    <dbReference type="NCBI Taxonomy" id="1149755"/>
    <lineage>
        <taxon>Eukaryota</taxon>
        <taxon>Fungi</taxon>
        <taxon>Dikarya</taxon>
        <taxon>Ascomycota</taxon>
        <taxon>Pezizomycotina</taxon>
        <taxon>Leotiomycetes</taxon>
        <taxon>Helotiales</taxon>
        <taxon>Hyaloscyphaceae</taxon>
        <taxon>Hyaloscypha</taxon>
        <taxon>Hyaloscypha variabilis</taxon>
    </lineage>
</organism>
<evidence type="ECO:0000313" key="1">
    <source>
        <dbReference type="EMBL" id="PMD48191.1"/>
    </source>
</evidence>
<dbReference type="Proteomes" id="UP000235786">
    <property type="component" value="Unassembled WGS sequence"/>
</dbReference>
<keyword evidence="2" id="KW-1185">Reference proteome</keyword>
<dbReference type="PANTHER" id="PTHR42052">
    <property type="entry name" value="ABM DOMAIN-CONTAINING PROTEIN"/>
    <property type="match status" value="1"/>
</dbReference>
<reference evidence="1 2" key="1">
    <citation type="submission" date="2016-04" db="EMBL/GenBank/DDBJ databases">
        <title>A degradative enzymes factory behind the ericoid mycorrhizal symbiosis.</title>
        <authorList>
            <consortium name="DOE Joint Genome Institute"/>
            <person name="Martino E."/>
            <person name="Morin E."/>
            <person name="Grelet G."/>
            <person name="Kuo A."/>
            <person name="Kohler A."/>
            <person name="Daghino S."/>
            <person name="Barry K."/>
            <person name="Choi C."/>
            <person name="Cichocki N."/>
            <person name="Clum A."/>
            <person name="Copeland A."/>
            <person name="Hainaut M."/>
            <person name="Haridas S."/>
            <person name="Labutti K."/>
            <person name="Lindquist E."/>
            <person name="Lipzen A."/>
            <person name="Khouja H.-R."/>
            <person name="Murat C."/>
            <person name="Ohm R."/>
            <person name="Olson A."/>
            <person name="Spatafora J."/>
            <person name="Veneault-Fourrey C."/>
            <person name="Henrissat B."/>
            <person name="Grigoriev I."/>
            <person name="Martin F."/>
            <person name="Perotto S."/>
        </authorList>
    </citation>
    <scope>NUCLEOTIDE SEQUENCE [LARGE SCALE GENOMIC DNA]</scope>
    <source>
        <strain evidence="1 2">F</strain>
    </source>
</reference>
<dbReference type="OrthoDB" id="3542212at2759"/>
<name>A0A2J6SBQ1_HYAVF</name>
<evidence type="ECO:0000313" key="2">
    <source>
        <dbReference type="Proteomes" id="UP000235786"/>
    </source>
</evidence>
<proteinExistence type="predicted"/>
<protein>
    <recommendedName>
        <fullName evidence="3">ABM domain-containing protein</fullName>
    </recommendedName>
</protein>
<dbReference type="EMBL" id="KZ613937">
    <property type="protein sequence ID" value="PMD48191.1"/>
    <property type="molecule type" value="Genomic_DNA"/>
</dbReference>